<dbReference type="Proteomes" id="UP000265614">
    <property type="component" value="Unassembled WGS sequence"/>
</dbReference>
<name>A0A3A3Z1Y5_9ACTN</name>
<keyword evidence="6" id="KW-1185">Reference proteome</keyword>
<dbReference type="GO" id="GO:0005737">
    <property type="term" value="C:cytoplasm"/>
    <property type="evidence" value="ECO:0007669"/>
    <property type="project" value="TreeGrafter"/>
</dbReference>
<dbReference type="PROSITE" id="PS51186">
    <property type="entry name" value="GNAT"/>
    <property type="match status" value="1"/>
</dbReference>
<proteinExistence type="inferred from homology"/>
<accession>A0A3A3Z1Y5</accession>
<dbReference type="EMBL" id="QZEZ01000001">
    <property type="protein sequence ID" value="RJK98289.1"/>
    <property type="molecule type" value="Genomic_DNA"/>
</dbReference>
<evidence type="ECO:0000313" key="6">
    <source>
        <dbReference type="Proteomes" id="UP000265614"/>
    </source>
</evidence>
<dbReference type="AlphaFoldDB" id="A0A3A3Z1Y5"/>
<dbReference type="OrthoDB" id="5242221at2"/>
<protein>
    <submittedName>
        <fullName evidence="5">GNAT family N-acetyltransferase</fullName>
    </submittedName>
</protein>
<evidence type="ECO:0000256" key="1">
    <source>
        <dbReference type="ARBA" id="ARBA00022679"/>
    </source>
</evidence>
<dbReference type="GO" id="GO:0008999">
    <property type="term" value="F:protein-N-terminal-alanine acetyltransferase activity"/>
    <property type="evidence" value="ECO:0007669"/>
    <property type="project" value="TreeGrafter"/>
</dbReference>
<feature type="domain" description="N-acetyltransferase" evidence="4">
    <location>
        <begin position="12"/>
        <end position="169"/>
    </location>
</feature>
<dbReference type="SUPFAM" id="SSF55729">
    <property type="entry name" value="Acyl-CoA N-acyltransferases (Nat)"/>
    <property type="match status" value="1"/>
</dbReference>
<reference evidence="5 6" key="1">
    <citation type="submission" date="2018-09" db="EMBL/GenBank/DDBJ databases">
        <title>YIM 75000 draft genome.</title>
        <authorList>
            <person name="Tang S."/>
            <person name="Feng Y."/>
        </authorList>
    </citation>
    <scope>NUCLEOTIDE SEQUENCE [LARGE SCALE GENOMIC DNA]</scope>
    <source>
        <strain evidence="5 6">YIM 75000</strain>
    </source>
</reference>
<dbReference type="PANTHER" id="PTHR43792">
    <property type="entry name" value="GNAT FAMILY, PUTATIVE (AFU_ORTHOLOGUE AFUA_3G00765)-RELATED-RELATED"/>
    <property type="match status" value="1"/>
</dbReference>
<dbReference type="InterPro" id="IPR000182">
    <property type="entry name" value="GNAT_dom"/>
</dbReference>
<dbReference type="InterPro" id="IPR016181">
    <property type="entry name" value="Acyl_CoA_acyltransferase"/>
</dbReference>
<keyword evidence="1 5" id="KW-0808">Transferase</keyword>
<keyword evidence="2" id="KW-0012">Acyltransferase</keyword>
<evidence type="ECO:0000313" key="5">
    <source>
        <dbReference type="EMBL" id="RJK98289.1"/>
    </source>
</evidence>
<dbReference type="InterPro" id="IPR051531">
    <property type="entry name" value="N-acetyltransferase"/>
</dbReference>
<dbReference type="PANTHER" id="PTHR43792:SF8">
    <property type="entry name" value="[RIBOSOMAL PROTEIN US5]-ALANINE N-ACETYLTRANSFERASE"/>
    <property type="match status" value="1"/>
</dbReference>
<dbReference type="Pfam" id="PF13302">
    <property type="entry name" value="Acetyltransf_3"/>
    <property type="match status" value="1"/>
</dbReference>
<comment type="similarity">
    <text evidence="3">Belongs to the acetyltransferase family. RimJ subfamily.</text>
</comment>
<dbReference type="Gene3D" id="3.40.630.30">
    <property type="match status" value="1"/>
</dbReference>
<evidence type="ECO:0000256" key="3">
    <source>
        <dbReference type="ARBA" id="ARBA00038502"/>
    </source>
</evidence>
<sequence>MGVRLVEPADAGTLSRLLVASREHLAPWEPERGPEHLTPAGQEAEVDSALRRHADGTSVPLVITLDGDVVGRITVADVVRGAFQSAHLGYWVAQHVTGRGVATAAVGLAVRLAFEELGLHRLQADTLVHNVASRRVLARNGFERIGLAPRYLRIAGTWQDHVLHQRLHEPDPA</sequence>
<organism evidence="5 6">
    <name type="scientific">Vallicoccus soli</name>
    <dbReference type="NCBI Taxonomy" id="2339232"/>
    <lineage>
        <taxon>Bacteria</taxon>
        <taxon>Bacillati</taxon>
        <taxon>Actinomycetota</taxon>
        <taxon>Actinomycetes</taxon>
        <taxon>Motilibacterales</taxon>
        <taxon>Vallicoccaceae</taxon>
        <taxon>Vallicoccus</taxon>
    </lineage>
</organism>
<evidence type="ECO:0000256" key="2">
    <source>
        <dbReference type="ARBA" id="ARBA00023315"/>
    </source>
</evidence>
<comment type="caution">
    <text evidence="5">The sequence shown here is derived from an EMBL/GenBank/DDBJ whole genome shotgun (WGS) entry which is preliminary data.</text>
</comment>
<evidence type="ECO:0000259" key="4">
    <source>
        <dbReference type="PROSITE" id="PS51186"/>
    </source>
</evidence>
<gene>
    <name evidence="5" type="ORF">D5H78_00055</name>
</gene>